<protein>
    <submittedName>
        <fullName evidence="1">Uncharacterized protein</fullName>
    </submittedName>
</protein>
<accession>A0AAX6FT24</accession>
<evidence type="ECO:0000313" key="2">
    <source>
        <dbReference type="Proteomes" id="UP001140949"/>
    </source>
</evidence>
<dbReference type="AlphaFoldDB" id="A0AAX6FT24"/>
<gene>
    <name evidence="1" type="ORF">M6B38_400110</name>
</gene>
<sequence length="260" mass="29220">MQPTQAPPLLDPPLAGLRRAAGRRPPPVLLPDFLLHLLDLFLLLSFSTEPPLHHEPPASTAASALAEVRHPYLLVEVVAPRRRLAGPATAAACNSLDSEQREQAARPLRVHACVVATSSATRRRGRSLPLGWAPLRRPPGSIASLPGATYRRFVRFERRPVVTRTGSSSFWRSIAATSHTFFWRSDRWIDDFFTPSQSWYIHLHPFSRGQIRQLVSPPPQLRLACYQFRCKAGLCGFSGTSYTYQLSRLSRRIVWRCLLA</sequence>
<reference evidence="1" key="1">
    <citation type="journal article" date="2023" name="GigaByte">
        <title>Genome assembly of the bearded iris, Iris pallida Lam.</title>
        <authorList>
            <person name="Bruccoleri R.E."/>
            <person name="Oakeley E.J."/>
            <person name="Faust A.M.E."/>
            <person name="Altorfer M."/>
            <person name="Dessus-Babus S."/>
            <person name="Burckhardt D."/>
            <person name="Oertli M."/>
            <person name="Naumann U."/>
            <person name="Petersen F."/>
            <person name="Wong J."/>
        </authorList>
    </citation>
    <scope>NUCLEOTIDE SEQUENCE</scope>
    <source>
        <strain evidence="1">GSM-AAB239-AS_SAM_17_03QT</strain>
    </source>
</reference>
<evidence type="ECO:0000313" key="1">
    <source>
        <dbReference type="EMBL" id="KAJ6819574.1"/>
    </source>
</evidence>
<reference evidence="1" key="2">
    <citation type="submission" date="2023-04" db="EMBL/GenBank/DDBJ databases">
        <authorList>
            <person name="Bruccoleri R.E."/>
            <person name="Oakeley E.J."/>
            <person name="Faust A.-M."/>
            <person name="Dessus-Babus S."/>
            <person name="Altorfer M."/>
            <person name="Burckhardt D."/>
            <person name="Oertli M."/>
            <person name="Naumann U."/>
            <person name="Petersen F."/>
            <person name="Wong J."/>
        </authorList>
    </citation>
    <scope>NUCLEOTIDE SEQUENCE</scope>
    <source>
        <strain evidence="1">GSM-AAB239-AS_SAM_17_03QT</strain>
        <tissue evidence="1">Leaf</tissue>
    </source>
</reference>
<dbReference type="Proteomes" id="UP001140949">
    <property type="component" value="Unassembled WGS sequence"/>
</dbReference>
<keyword evidence="2" id="KW-1185">Reference proteome</keyword>
<proteinExistence type="predicted"/>
<organism evidence="1 2">
    <name type="scientific">Iris pallida</name>
    <name type="common">Sweet iris</name>
    <dbReference type="NCBI Taxonomy" id="29817"/>
    <lineage>
        <taxon>Eukaryota</taxon>
        <taxon>Viridiplantae</taxon>
        <taxon>Streptophyta</taxon>
        <taxon>Embryophyta</taxon>
        <taxon>Tracheophyta</taxon>
        <taxon>Spermatophyta</taxon>
        <taxon>Magnoliopsida</taxon>
        <taxon>Liliopsida</taxon>
        <taxon>Asparagales</taxon>
        <taxon>Iridaceae</taxon>
        <taxon>Iridoideae</taxon>
        <taxon>Irideae</taxon>
        <taxon>Iris</taxon>
    </lineage>
</organism>
<dbReference type="EMBL" id="JANAVB010026000">
    <property type="protein sequence ID" value="KAJ6819574.1"/>
    <property type="molecule type" value="Genomic_DNA"/>
</dbReference>
<comment type="caution">
    <text evidence="1">The sequence shown here is derived from an EMBL/GenBank/DDBJ whole genome shotgun (WGS) entry which is preliminary data.</text>
</comment>
<name>A0AAX6FT24_IRIPA</name>